<sequence length="151" mass="15184" precursor="true">MKTTASWLAITLMSLVLGACVAVDAGSGGAGEMEIRSGKIEQITQTQMQTNHDSGVGAILGGLGGVGLGSLIGRGTGRDVAMIAGALAGAAGGNYAEKKQYDQPRDAQQIIVRTNSGVLVSVTQPINPALTKGMSVYVEGAGSEARVVPQG</sequence>
<feature type="signal peptide" evidence="1">
    <location>
        <begin position="1"/>
        <end position="21"/>
    </location>
</feature>
<organism evidence="3 4">
    <name type="scientific">Pseudomonas fluorescens</name>
    <dbReference type="NCBI Taxonomy" id="294"/>
    <lineage>
        <taxon>Bacteria</taxon>
        <taxon>Pseudomonadati</taxon>
        <taxon>Pseudomonadota</taxon>
        <taxon>Gammaproteobacteria</taxon>
        <taxon>Pseudomonadales</taxon>
        <taxon>Pseudomonadaceae</taxon>
        <taxon>Pseudomonas</taxon>
    </lineage>
</organism>
<feature type="domain" description="Glycine zipper 2TM" evidence="2">
    <location>
        <begin position="57"/>
        <end position="96"/>
    </location>
</feature>
<reference evidence="3 4" key="1">
    <citation type="submission" date="2019-09" db="EMBL/GenBank/DDBJ databases">
        <authorList>
            <person name="Chandra G."/>
            <person name="Truman W A."/>
        </authorList>
    </citation>
    <scope>NUCLEOTIDE SEQUENCE [LARGE SCALE GENOMIC DNA]</scope>
    <source>
        <strain evidence="3">PS918</strain>
    </source>
</reference>
<dbReference type="Pfam" id="PF05433">
    <property type="entry name" value="Rick_17kDa_Anti"/>
    <property type="match status" value="1"/>
</dbReference>
<name>A0A5E7R2K5_PSEFL</name>
<evidence type="ECO:0000313" key="3">
    <source>
        <dbReference type="EMBL" id="VVP67868.1"/>
    </source>
</evidence>
<keyword evidence="1" id="KW-0732">Signal</keyword>
<protein>
    <recommendedName>
        <fullName evidence="2">Glycine zipper 2TM domain-containing protein</fullName>
    </recommendedName>
</protein>
<evidence type="ECO:0000259" key="2">
    <source>
        <dbReference type="Pfam" id="PF05433"/>
    </source>
</evidence>
<gene>
    <name evidence="3" type="ORF">PS918_00643</name>
</gene>
<dbReference type="OrthoDB" id="7024601at2"/>
<proteinExistence type="predicted"/>
<dbReference type="EMBL" id="CABVIY010000001">
    <property type="protein sequence ID" value="VVP67868.1"/>
    <property type="molecule type" value="Genomic_DNA"/>
</dbReference>
<feature type="chain" id="PRO_5023002118" description="Glycine zipper 2TM domain-containing protein" evidence="1">
    <location>
        <begin position="22"/>
        <end position="151"/>
    </location>
</feature>
<dbReference type="AlphaFoldDB" id="A0A5E7R2K5"/>
<evidence type="ECO:0000256" key="1">
    <source>
        <dbReference type="SAM" id="SignalP"/>
    </source>
</evidence>
<dbReference type="InterPro" id="IPR008816">
    <property type="entry name" value="Gly_zipper_2TM_dom"/>
</dbReference>
<dbReference type="PROSITE" id="PS51257">
    <property type="entry name" value="PROKAR_LIPOPROTEIN"/>
    <property type="match status" value="1"/>
</dbReference>
<dbReference type="RefSeq" id="WP_150768823.1">
    <property type="nucleotide sequence ID" value="NZ_CABVIY010000001.1"/>
</dbReference>
<dbReference type="GO" id="GO:0019867">
    <property type="term" value="C:outer membrane"/>
    <property type="evidence" value="ECO:0007669"/>
    <property type="project" value="InterPro"/>
</dbReference>
<dbReference type="Proteomes" id="UP000326611">
    <property type="component" value="Unassembled WGS sequence"/>
</dbReference>
<accession>A0A5E7R2K5</accession>
<evidence type="ECO:0000313" key="4">
    <source>
        <dbReference type="Proteomes" id="UP000326611"/>
    </source>
</evidence>